<dbReference type="AlphaFoldDB" id="A0AB39XJF6"/>
<keyword evidence="1" id="KW-1133">Transmembrane helix</keyword>
<dbReference type="EMBL" id="CP165734">
    <property type="protein sequence ID" value="XDV56991.1"/>
    <property type="molecule type" value="Genomic_DNA"/>
</dbReference>
<dbReference type="RefSeq" id="WP_369721431.1">
    <property type="nucleotide sequence ID" value="NZ_CP165734.1"/>
</dbReference>
<proteinExistence type="predicted"/>
<protein>
    <submittedName>
        <fullName evidence="2">Uncharacterized protein</fullName>
    </submittedName>
</protein>
<accession>A0AB39XJF6</accession>
<evidence type="ECO:0000256" key="1">
    <source>
        <dbReference type="SAM" id="Phobius"/>
    </source>
</evidence>
<reference evidence="2" key="1">
    <citation type="submission" date="2024-08" db="EMBL/GenBank/DDBJ databases">
        <authorList>
            <person name="Chaddad Z."/>
            <person name="Lamrabet M."/>
            <person name="Bouhnik O."/>
            <person name="Alami S."/>
            <person name="Wipf D."/>
            <person name="Courty P.E."/>
            <person name="Missbah El Idrissi M."/>
        </authorList>
    </citation>
    <scope>NUCLEOTIDE SEQUENCE</scope>
    <source>
        <strain evidence="2">LLZ17</strain>
    </source>
</reference>
<organism evidence="2">
    <name type="scientific">Bradyrhizobium sp. LLZ17</name>
    <dbReference type="NCBI Taxonomy" id="3239388"/>
    <lineage>
        <taxon>Bacteria</taxon>
        <taxon>Pseudomonadati</taxon>
        <taxon>Pseudomonadota</taxon>
        <taxon>Alphaproteobacteria</taxon>
        <taxon>Hyphomicrobiales</taxon>
        <taxon>Nitrobacteraceae</taxon>
        <taxon>Bradyrhizobium</taxon>
    </lineage>
</organism>
<keyword evidence="1" id="KW-0812">Transmembrane</keyword>
<feature type="transmembrane region" description="Helical" evidence="1">
    <location>
        <begin position="39"/>
        <end position="65"/>
    </location>
</feature>
<keyword evidence="1" id="KW-0472">Membrane</keyword>
<sequence length="66" mass="7098">MLAIISRVHSPDLGDGRAVAMTAQSHKTAEQEYEEQVRILVRIVSASTLGLLAFAAGLLIGTFLFL</sequence>
<name>A0AB39XJF6_9BRAD</name>
<evidence type="ECO:0000313" key="2">
    <source>
        <dbReference type="EMBL" id="XDV56991.1"/>
    </source>
</evidence>
<gene>
    <name evidence="2" type="ORF">AB8Z38_31130</name>
</gene>